<comment type="subcellular location">
    <subcellularLocation>
        <location evidence="1">Cell membrane</location>
        <topology evidence="1">Multi-pass membrane protein</topology>
    </subcellularLocation>
</comment>
<dbReference type="InterPro" id="IPR044492">
    <property type="entry name" value="P_typ_ATPase_HD_dom"/>
</dbReference>
<proteinExistence type="inferred from homology"/>
<dbReference type="EMBL" id="JALGAR010000003">
    <property type="protein sequence ID" value="MCI4658461.1"/>
    <property type="molecule type" value="Genomic_DNA"/>
</dbReference>
<feature type="domain" description="P-type ATPase A" evidence="10">
    <location>
        <begin position="290"/>
        <end position="403"/>
    </location>
</feature>
<feature type="transmembrane region" description="Helical" evidence="8">
    <location>
        <begin position="182"/>
        <end position="201"/>
    </location>
</feature>
<feature type="transmembrane region" description="Helical" evidence="8">
    <location>
        <begin position="767"/>
        <end position="794"/>
    </location>
</feature>
<gene>
    <name evidence="11" type="ORF">MQH31_11660</name>
</gene>
<evidence type="ECO:0000313" key="12">
    <source>
        <dbReference type="Proteomes" id="UP001165341"/>
    </source>
</evidence>
<dbReference type="SUPFAM" id="SSF56784">
    <property type="entry name" value="HAD-like"/>
    <property type="match status" value="1"/>
</dbReference>
<feature type="region of interest" description="Disordered" evidence="9">
    <location>
        <begin position="818"/>
        <end position="841"/>
    </location>
</feature>
<keyword evidence="7 8" id="KW-0472">Membrane</keyword>
<dbReference type="GO" id="GO:0046872">
    <property type="term" value="F:metal ion binding"/>
    <property type="evidence" value="ECO:0007669"/>
    <property type="project" value="UniProtKB-KW"/>
</dbReference>
<dbReference type="InterPro" id="IPR018303">
    <property type="entry name" value="ATPase_P-typ_P_site"/>
</dbReference>
<dbReference type="RefSeq" id="WP_243012200.1">
    <property type="nucleotide sequence ID" value="NZ_JALGAR010000003.1"/>
</dbReference>
<dbReference type="Pfam" id="PF00122">
    <property type="entry name" value="E1-E2_ATPase"/>
    <property type="match status" value="1"/>
</dbReference>
<dbReference type="Gene3D" id="3.40.1110.10">
    <property type="entry name" value="Calcium-transporting ATPase, cytoplasmic domain N"/>
    <property type="match status" value="1"/>
</dbReference>
<reference evidence="11" key="1">
    <citation type="submission" date="2022-03" db="EMBL/GenBank/DDBJ databases">
        <title>Cryobacterium sp. nov. strain ZS14-85, isolated from Antarctic soil.</title>
        <authorList>
            <person name="Li J."/>
            <person name="Niu G."/>
        </authorList>
    </citation>
    <scope>NUCLEOTIDE SEQUENCE</scope>
    <source>
        <strain evidence="11">ZS14-85</strain>
    </source>
</reference>
<dbReference type="PROSITE" id="PS00154">
    <property type="entry name" value="ATPASE_E1_E2"/>
    <property type="match status" value="1"/>
</dbReference>
<sequence>MAIETQLDLRTLLPEAMDERDVCVRNLTSTLESREGVRSAHVDRAEGGAAAQLCIHFEPDVISLDRIRDLALSLGARVDSTFGHISVEVDGVSRVARAQLLEQRLRTMAGVVEAHVSAIGSVRVEYTVGETSDTAILDLLEKFGASPRAGRATDRAVAVPSDQKTDERADKHGGVFGERSELIFAILCAGTLIMGFLLGVSAAVPDAVSTALYIAAYFFGGYYTLKEAIQTVMAKRFEIDFLMLLAAAGAAALGELAEGALLLALFSLGHALESYAMGRARQAIQGLAELAPVTAIVKRDGTEREVPVGDLTIGDTVVIKPNTRIPSDGFVVVGLSSVDQSAVTGESIPVEKMPVAPTSARTEQDIAPESRVYAGTVNGAGVLEIEVTRLSTDSTLARVVRMVSEAQAQISPTQRFTDRFQRVFVPAVLILVVVLLFAGFVIDEPFSATLYRALAVLVAASPCALAISTPSAVLSGLARAARGGLLIKGGAPLENLGTLRAIAFDKTGTLTLGKPELTDVVSAAGSDDSELLRVALAIESQSDHPLASAIVRAGRARLDGSAPRTASEVTSITGRGVSGILDGAMVHIGKKQLFEEIAGAPVPTDVAEATTRLEESGRTTMVVRHGSRYLGVLGIMDTPRPGAADVIARLRAAGIRNMVMLSGDNQIVADAIAKKLGLDQARGDLLPEDKVAAIRQLAREHKVAMVGDGVNDAPAMATATVGIAMGAAGSDVAMETADVALMGDELDRLPFAVSLSRQSSRIIRQNLWASLGVVAILIPATIFGVFGIGLAVLIHEGSTLLVVGNALRLLAYREPESAVHSGGDDTNREPGEGAASRGRIG</sequence>
<accession>A0AA41UL13</accession>
<evidence type="ECO:0000256" key="2">
    <source>
        <dbReference type="ARBA" id="ARBA00006024"/>
    </source>
</evidence>
<dbReference type="Gene3D" id="2.70.150.10">
    <property type="entry name" value="Calcium-transporting ATPase, cytoplasmic transduction domain A"/>
    <property type="match status" value="1"/>
</dbReference>
<feature type="transmembrane region" description="Helical" evidence="8">
    <location>
        <begin position="454"/>
        <end position="478"/>
    </location>
</feature>
<name>A0AA41UL13_9MICO</name>
<dbReference type="GO" id="GO:0005524">
    <property type="term" value="F:ATP binding"/>
    <property type="evidence" value="ECO:0007669"/>
    <property type="project" value="UniProtKB-UniRule"/>
</dbReference>
<keyword evidence="4 8" id="KW-0479">Metal-binding</keyword>
<dbReference type="Gene3D" id="3.40.50.1000">
    <property type="entry name" value="HAD superfamily/HAD-like"/>
    <property type="match status" value="1"/>
</dbReference>
<dbReference type="GO" id="GO:0005886">
    <property type="term" value="C:plasma membrane"/>
    <property type="evidence" value="ECO:0007669"/>
    <property type="project" value="UniProtKB-SubCell"/>
</dbReference>
<keyword evidence="12" id="KW-1185">Reference proteome</keyword>
<dbReference type="SFLD" id="SFLDS00003">
    <property type="entry name" value="Haloacid_Dehalogenase"/>
    <property type="match status" value="1"/>
</dbReference>
<evidence type="ECO:0000256" key="4">
    <source>
        <dbReference type="ARBA" id="ARBA00022723"/>
    </source>
</evidence>
<dbReference type="PANTHER" id="PTHR48085">
    <property type="entry name" value="CADMIUM/ZINC-TRANSPORTING ATPASE HMA2-RELATED"/>
    <property type="match status" value="1"/>
</dbReference>
<evidence type="ECO:0000256" key="7">
    <source>
        <dbReference type="ARBA" id="ARBA00023136"/>
    </source>
</evidence>
<dbReference type="SFLD" id="SFLDG00002">
    <property type="entry name" value="C1.7:_P-type_atpase_like"/>
    <property type="match status" value="1"/>
</dbReference>
<evidence type="ECO:0000256" key="1">
    <source>
        <dbReference type="ARBA" id="ARBA00004651"/>
    </source>
</evidence>
<feature type="compositionally biased region" description="Basic and acidic residues" evidence="9">
    <location>
        <begin position="818"/>
        <end position="831"/>
    </location>
</feature>
<feature type="region of interest" description="Disordered" evidence="9">
    <location>
        <begin position="151"/>
        <end position="171"/>
    </location>
</feature>
<keyword evidence="3 8" id="KW-0812">Transmembrane</keyword>
<dbReference type="PANTHER" id="PTHR48085:SF5">
    <property type="entry name" value="CADMIUM_ZINC-TRANSPORTING ATPASE HMA4-RELATED"/>
    <property type="match status" value="1"/>
</dbReference>
<keyword evidence="8" id="KW-1003">Cell membrane</keyword>
<dbReference type="InterPro" id="IPR036412">
    <property type="entry name" value="HAD-like_sf"/>
</dbReference>
<dbReference type="InterPro" id="IPR008250">
    <property type="entry name" value="ATPase_P-typ_transduc_dom_A_sf"/>
</dbReference>
<dbReference type="Pfam" id="PF00702">
    <property type="entry name" value="Hydrolase"/>
    <property type="match status" value="1"/>
</dbReference>
<comment type="similarity">
    <text evidence="2 8">Belongs to the cation transport ATPase (P-type) (TC 3.A.3) family. Type IB subfamily.</text>
</comment>
<dbReference type="InterPro" id="IPR059000">
    <property type="entry name" value="ATPase_P-type_domA"/>
</dbReference>
<dbReference type="Proteomes" id="UP001165341">
    <property type="component" value="Unassembled WGS sequence"/>
</dbReference>
<keyword evidence="5" id="KW-1278">Translocase</keyword>
<evidence type="ECO:0000256" key="3">
    <source>
        <dbReference type="ARBA" id="ARBA00022692"/>
    </source>
</evidence>
<feature type="transmembrane region" description="Helical" evidence="8">
    <location>
        <begin position="207"/>
        <end position="225"/>
    </location>
</feature>
<protein>
    <submittedName>
        <fullName evidence="11">Heavy metal translocating P-type ATPase</fullName>
    </submittedName>
</protein>
<evidence type="ECO:0000256" key="5">
    <source>
        <dbReference type="ARBA" id="ARBA00022967"/>
    </source>
</evidence>
<dbReference type="SFLD" id="SFLDF00027">
    <property type="entry name" value="p-type_atpase"/>
    <property type="match status" value="1"/>
</dbReference>
<dbReference type="Gene3D" id="3.30.70.100">
    <property type="match status" value="2"/>
</dbReference>
<evidence type="ECO:0000256" key="9">
    <source>
        <dbReference type="SAM" id="MobiDB-lite"/>
    </source>
</evidence>
<dbReference type="NCBIfam" id="TIGR01525">
    <property type="entry name" value="ATPase-IB_hvy"/>
    <property type="match status" value="1"/>
</dbReference>
<keyword evidence="6 8" id="KW-1133">Transmembrane helix</keyword>
<dbReference type="GO" id="GO:0016887">
    <property type="term" value="F:ATP hydrolysis activity"/>
    <property type="evidence" value="ECO:0007669"/>
    <property type="project" value="InterPro"/>
</dbReference>
<evidence type="ECO:0000256" key="8">
    <source>
        <dbReference type="RuleBase" id="RU362081"/>
    </source>
</evidence>
<dbReference type="InterPro" id="IPR051014">
    <property type="entry name" value="Cation_Transport_ATPase_IB"/>
</dbReference>
<evidence type="ECO:0000259" key="10">
    <source>
        <dbReference type="Pfam" id="PF00122"/>
    </source>
</evidence>
<evidence type="ECO:0000256" key="6">
    <source>
        <dbReference type="ARBA" id="ARBA00022989"/>
    </source>
</evidence>
<dbReference type="NCBIfam" id="TIGR01494">
    <property type="entry name" value="ATPase_P-type"/>
    <property type="match status" value="1"/>
</dbReference>
<dbReference type="PRINTS" id="PR00941">
    <property type="entry name" value="CDATPASE"/>
</dbReference>
<dbReference type="SUPFAM" id="SSF81665">
    <property type="entry name" value="Calcium ATPase, transmembrane domain M"/>
    <property type="match status" value="1"/>
</dbReference>
<feature type="transmembrane region" description="Helical" evidence="8">
    <location>
        <begin position="423"/>
        <end position="442"/>
    </location>
</feature>
<dbReference type="InterPro" id="IPR001757">
    <property type="entry name" value="P_typ_ATPase"/>
</dbReference>
<dbReference type="InterPro" id="IPR027256">
    <property type="entry name" value="P-typ_ATPase_IB"/>
</dbReference>
<dbReference type="InterPro" id="IPR023298">
    <property type="entry name" value="ATPase_P-typ_TM_dom_sf"/>
</dbReference>
<dbReference type="InterPro" id="IPR023214">
    <property type="entry name" value="HAD_sf"/>
</dbReference>
<organism evidence="11 12">
    <name type="scientific">Cryobacterium zhongshanensis</name>
    <dbReference type="NCBI Taxonomy" id="2928153"/>
    <lineage>
        <taxon>Bacteria</taxon>
        <taxon>Bacillati</taxon>
        <taxon>Actinomycetota</taxon>
        <taxon>Actinomycetes</taxon>
        <taxon>Micrococcales</taxon>
        <taxon>Microbacteriaceae</taxon>
        <taxon>Cryobacterium</taxon>
    </lineage>
</organism>
<dbReference type="PRINTS" id="PR00119">
    <property type="entry name" value="CATATPASE"/>
</dbReference>
<comment type="caution">
    <text evidence="11">The sequence shown here is derived from an EMBL/GenBank/DDBJ whole genome shotgun (WGS) entry which is preliminary data.</text>
</comment>
<keyword evidence="8" id="KW-0067">ATP-binding</keyword>
<evidence type="ECO:0000313" key="11">
    <source>
        <dbReference type="EMBL" id="MCI4658461.1"/>
    </source>
</evidence>
<dbReference type="SUPFAM" id="SSF81653">
    <property type="entry name" value="Calcium ATPase, transduction domain A"/>
    <property type="match status" value="1"/>
</dbReference>
<dbReference type="InterPro" id="IPR023299">
    <property type="entry name" value="ATPase_P-typ_cyto_dom_N"/>
</dbReference>
<dbReference type="AlphaFoldDB" id="A0AA41UL13"/>
<dbReference type="GO" id="GO:0019829">
    <property type="term" value="F:ATPase-coupled monoatomic cation transmembrane transporter activity"/>
    <property type="evidence" value="ECO:0007669"/>
    <property type="project" value="InterPro"/>
</dbReference>
<dbReference type="CDD" id="cd07551">
    <property type="entry name" value="P-type_ATPase_HM_ZosA_PfeT-like"/>
    <property type="match status" value="1"/>
</dbReference>
<keyword evidence="8" id="KW-0547">Nucleotide-binding</keyword>